<evidence type="ECO:0000313" key="7">
    <source>
        <dbReference type="EMBL" id="VXD17292.1"/>
    </source>
</evidence>
<gene>
    <name evidence="7" type="ORF">PL8927_590035</name>
</gene>
<evidence type="ECO:0000313" key="8">
    <source>
        <dbReference type="Proteomes" id="UP000184550"/>
    </source>
</evidence>
<dbReference type="InterPro" id="IPR003995">
    <property type="entry name" value="RTX_toxin_determinant-A"/>
</dbReference>
<dbReference type="GO" id="GO:0090729">
    <property type="term" value="F:toxin activity"/>
    <property type="evidence" value="ECO:0007669"/>
    <property type="project" value="UniProtKB-KW"/>
</dbReference>
<feature type="region of interest" description="Disordered" evidence="6">
    <location>
        <begin position="348"/>
        <end position="375"/>
    </location>
</feature>
<evidence type="ECO:0008006" key="9">
    <source>
        <dbReference type="Google" id="ProtNLM"/>
    </source>
</evidence>
<dbReference type="PANTHER" id="PTHR14139">
    <property type="entry name" value="CALSYNTENIN"/>
    <property type="match status" value="1"/>
</dbReference>
<evidence type="ECO:0000256" key="4">
    <source>
        <dbReference type="ARBA" id="ARBA00023026"/>
    </source>
</evidence>
<comment type="subcellular location">
    <subcellularLocation>
        <location evidence="1">Membrane</location>
    </subcellularLocation>
</comment>
<evidence type="ECO:0000256" key="1">
    <source>
        <dbReference type="ARBA" id="ARBA00004370"/>
    </source>
</evidence>
<evidence type="ECO:0000256" key="3">
    <source>
        <dbReference type="ARBA" id="ARBA00022737"/>
    </source>
</evidence>
<organism evidence="7 8">
    <name type="scientific">Planktothrix serta PCC 8927</name>
    <dbReference type="NCBI Taxonomy" id="671068"/>
    <lineage>
        <taxon>Bacteria</taxon>
        <taxon>Bacillati</taxon>
        <taxon>Cyanobacteriota</taxon>
        <taxon>Cyanophyceae</taxon>
        <taxon>Oscillatoriophycideae</taxon>
        <taxon>Oscillatoriales</taxon>
        <taxon>Microcoleaceae</taxon>
        <taxon>Planktothrix</taxon>
    </lineage>
</organism>
<sequence length="1233" mass="126128">MEPPTPAILQAENDTVSGFQNSLLEIPSSTITSNDTGVGLLSVTGITQPPNGRTSLNQNIGVISYTPDENFSGFDTFEYQIRDDNGATGTATVTVDVVSVNERPILDLSSSQLGRNYTTVFIEGTTPVAITGSVSIIDADDTDLTSATITLTNIPDGEVEGLSIQGTLPSGITAGTYDPETGIILLTGTAPISSYEAALSQVVYSNISQNPNTENRVIDVVVADNNSDSNIAISTITVDAVNDPPVNTVPESQTANGSQPIVFSQADNNQILISDPDVDGNPVQVNLTASTGTLTLGTIQDNVEISGDGTTLVTLVGRLENINTALDGLTFAPPSSFDTSATIQIVTTDNGNTGSGGPQTTSSTISINQPNQPPTLDLDGTQAGNNTEASFEQGQPAVAIATGTNILITDADNTTIESATVTLTNALNGSAESLAVNGVLPMGITASSYNSTTGILTLTGNASLAAYQTAIGQVVYNNTANPPNTTTRTVQVQVNDGTDNSNTAASTITVSALNQPPVAVTDGPIFTNNSIQFPISPLANDTDPDGDVLTLTSVDNPPVAQGLVTQSGSLVQYTRLGNNTGVDSFNYSISDGQGGTATGQINIELLPVADNNPNSVTGGNFGDNLNGLGGNDTLIGLGGNDSLRGNDGNDSLSGGSGTDLLQGGIGEDTLQGDLTPDTMTGNAGSDQFRYTSADDGGGSGFNASSNTEIKSLIGGNLYDTITDFEGLGAAIGDKINFATTVIQSFANIATTVQTNITGDVIPGTSPGLFAFNDGTSTYLIYDGNGDNTTGNDSRILAKLDNVNGVTTLDVNDFAGIAGLNLPPVVQGNTTVNITEDVITNLGISSPVDPNNDPLIITVNNIPDSSKGIIRITGQTNSIIIGQTLTSAEISQLEFVPQPNINGAAGVFLYSVSDSENPTVSQTVTVNITAVNDLPVAVNDGPIFTNNSIQFSISPLDNDSDLDGDVLTLTSVDNLSTAQGLVTQSGSLVQYTRLPGTEPVDSFNYIISDGKGGTATANITINLLPVADNNPNSVTGGSLSDNLNGLVGNDTLVGLEGNDTLRGNEGNDSLSGGSGNDTLDGGAGQDNLFGGLGRDSLTGSLGETDLFIYSDALDGGGIGFNAVGTAISSQIGSGLYDSINNFEVLGQIGGDQISISTSLIADVANILTTVQTNVSTNVLPGNNPSLFAFDNGQNTYLIYDANGDNTSGNDSQILAKLEGVTGVTTLNSDDIILF</sequence>
<accession>A0A7Z9BRJ0</accession>
<dbReference type="RefSeq" id="WP_083621037.1">
    <property type="nucleotide sequence ID" value="NZ_LR734868.1"/>
</dbReference>
<dbReference type="Pfam" id="PF00353">
    <property type="entry name" value="HemolysinCabind"/>
    <property type="match status" value="3"/>
</dbReference>
<dbReference type="NCBIfam" id="NF012211">
    <property type="entry name" value="tand_rpt_95"/>
    <property type="match status" value="4"/>
</dbReference>
<keyword evidence="5" id="KW-0472">Membrane</keyword>
<reference evidence="7" key="1">
    <citation type="submission" date="2019-10" db="EMBL/GenBank/DDBJ databases">
        <authorList>
            <consortium name="Genoscope - CEA"/>
            <person name="William W."/>
        </authorList>
    </citation>
    <scope>NUCLEOTIDE SEQUENCE [LARGE SCALE GENOMIC DNA]</scope>
    <source>
        <strain evidence="7">BBR_PRJEB10992</strain>
    </source>
</reference>
<keyword evidence="3" id="KW-0677">Repeat</keyword>
<feature type="compositionally biased region" description="Low complexity" evidence="6">
    <location>
        <begin position="1062"/>
        <end position="1077"/>
    </location>
</feature>
<dbReference type="AlphaFoldDB" id="A0A7Z9BRJ0"/>
<evidence type="ECO:0000256" key="5">
    <source>
        <dbReference type="ARBA" id="ARBA00023136"/>
    </source>
</evidence>
<proteinExistence type="predicted"/>
<protein>
    <recommendedName>
        <fullName evidence="9">Tandem-95 repeat protein</fullName>
    </recommendedName>
</protein>
<evidence type="ECO:0000256" key="2">
    <source>
        <dbReference type="ARBA" id="ARBA00022656"/>
    </source>
</evidence>
<dbReference type="PANTHER" id="PTHR14139:SF2">
    <property type="entry name" value="CALSYNTENIN-1"/>
    <property type="match status" value="1"/>
</dbReference>
<dbReference type="GO" id="GO:0016020">
    <property type="term" value="C:membrane"/>
    <property type="evidence" value="ECO:0007669"/>
    <property type="project" value="UniProtKB-SubCell"/>
</dbReference>
<comment type="caution">
    <text evidence="7">The sequence shown here is derived from an EMBL/GenBank/DDBJ whole genome shotgun (WGS) entry which is preliminary data.</text>
</comment>
<dbReference type="PROSITE" id="PS00330">
    <property type="entry name" value="HEMOLYSIN_CALCIUM"/>
    <property type="match status" value="5"/>
</dbReference>
<dbReference type="OrthoDB" id="436531at2"/>
<dbReference type="EMBL" id="CZCU02000134">
    <property type="protein sequence ID" value="VXD17292.1"/>
    <property type="molecule type" value="Genomic_DNA"/>
</dbReference>
<dbReference type="GO" id="GO:0005576">
    <property type="term" value="C:extracellular region"/>
    <property type="evidence" value="ECO:0007669"/>
    <property type="project" value="InterPro"/>
</dbReference>
<dbReference type="PRINTS" id="PR00313">
    <property type="entry name" value="CABNDNGRPT"/>
</dbReference>
<dbReference type="SUPFAM" id="SSF51120">
    <property type="entry name" value="beta-Roll"/>
    <property type="match status" value="2"/>
</dbReference>
<keyword evidence="2" id="KW-0800">Toxin</keyword>
<dbReference type="InterPro" id="IPR001343">
    <property type="entry name" value="Hemolysn_Ca-bd"/>
</dbReference>
<dbReference type="Pfam" id="PF17963">
    <property type="entry name" value="Big_9"/>
    <property type="match status" value="4"/>
</dbReference>
<keyword evidence="4" id="KW-0843">Virulence</keyword>
<name>A0A7Z9BRJ0_9CYAN</name>
<dbReference type="PRINTS" id="PR01488">
    <property type="entry name" value="RTXTOXINA"/>
</dbReference>
<dbReference type="InterPro" id="IPR011049">
    <property type="entry name" value="Serralysin-like_metalloprot_C"/>
</dbReference>
<evidence type="ECO:0000256" key="6">
    <source>
        <dbReference type="SAM" id="MobiDB-lite"/>
    </source>
</evidence>
<dbReference type="Gene3D" id="2.60.40.3440">
    <property type="match status" value="1"/>
</dbReference>
<feature type="region of interest" description="Disordered" evidence="6">
    <location>
        <begin position="1056"/>
        <end position="1077"/>
    </location>
</feature>
<keyword evidence="8" id="KW-1185">Reference proteome</keyword>
<dbReference type="GO" id="GO:0005509">
    <property type="term" value="F:calcium ion binding"/>
    <property type="evidence" value="ECO:0007669"/>
    <property type="project" value="InterPro"/>
</dbReference>
<dbReference type="InterPro" id="IPR018511">
    <property type="entry name" value="Hemolysin-typ_Ca-bd_CS"/>
</dbReference>
<dbReference type="Gene3D" id="2.60.40.2810">
    <property type="match status" value="1"/>
</dbReference>
<dbReference type="Gene3D" id="2.150.10.10">
    <property type="entry name" value="Serralysin-like metalloprotease, C-terminal"/>
    <property type="match status" value="2"/>
</dbReference>
<dbReference type="Proteomes" id="UP000184550">
    <property type="component" value="Unassembled WGS sequence"/>
</dbReference>